<dbReference type="HOGENOM" id="CLU_033661_0_1_1"/>
<dbReference type="FunFam" id="1.10.10.10:FF:000116">
    <property type="entry name" value="DNA-directed RNA polymerase III subunit RPC6"/>
    <property type="match status" value="1"/>
</dbReference>
<accession>W6MGF5</accession>
<evidence type="ECO:0000256" key="5">
    <source>
        <dbReference type="ARBA" id="ARBA00023242"/>
    </source>
</evidence>
<dbReference type="AlphaFoldDB" id="W6MGF5"/>
<evidence type="ECO:0000256" key="2">
    <source>
        <dbReference type="ARBA" id="ARBA00011038"/>
    </source>
</evidence>
<dbReference type="STRING" id="1382522.W6MGF5"/>
<dbReference type="PANTHER" id="PTHR12780">
    <property type="entry name" value="RNA POLYMERASE III DNA DIRECTED , 39KD SUBUNIT-RELATED"/>
    <property type="match status" value="1"/>
</dbReference>
<comment type="similarity">
    <text evidence="2 6">Belongs to the eukaryotic RPC34/RPC39 RNA polymerase subunit family.</text>
</comment>
<keyword evidence="8" id="KW-1185">Reference proteome</keyword>
<dbReference type="Pfam" id="PF05158">
    <property type="entry name" value="RNA_pol_Rpc34"/>
    <property type="match status" value="1"/>
</dbReference>
<gene>
    <name evidence="7" type="ORF">KUCA_T00000544001</name>
</gene>
<protein>
    <recommendedName>
        <fullName evidence="6">DNA-directed RNA polymerase III subunit RPC6</fullName>
        <shortName evidence="6">RNA polymerase III subunit C6</shortName>
    </recommendedName>
</protein>
<keyword evidence="3 6" id="KW-0240">DNA-directed RNA polymerase</keyword>
<keyword evidence="4 6" id="KW-0804">Transcription</keyword>
<dbReference type="PIRSF" id="PIRSF028763">
    <property type="entry name" value="RNA_pol_Rpc34"/>
    <property type="match status" value="1"/>
</dbReference>
<dbReference type="OrthoDB" id="613763at2759"/>
<keyword evidence="5 6" id="KW-0539">Nucleus</keyword>
<evidence type="ECO:0000313" key="7">
    <source>
        <dbReference type="EMBL" id="CDK24578.1"/>
    </source>
</evidence>
<evidence type="ECO:0000313" key="8">
    <source>
        <dbReference type="Proteomes" id="UP000019384"/>
    </source>
</evidence>
<dbReference type="GO" id="GO:0005739">
    <property type="term" value="C:mitochondrion"/>
    <property type="evidence" value="ECO:0007669"/>
    <property type="project" value="EnsemblFungi"/>
</dbReference>
<evidence type="ECO:0000256" key="4">
    <source>
        <dbReference type="ARBA" id="ARBA00023163"/>
    </source>
</evidence>
<organism evidence="7 8">
    <name type="scientific">Kuraishia capsulata CBS 1993</name>
    <dbReference type="NCBI Taxonomy" id="1382522"/>
    <lineage>
        <taxon>Eukaryota</taxon>
        <taxon>Fungi</taxon>
        <taxon>Dikarya</taxon>
        <taxon>Ascomycota</taxon>
        <taxon>Saccharomycotina</taxon>
        <taxon>Pichiomycetes</taxon>
        <taxon>Pichiales</taxon>
        <taxon>Pichiaceae</taxon>
        <taxon>Kuraishia</taxon>
    </lineage>
</organism>
<comment type="subcellular location">
    <subcellularLocation>
        <location evidence="1 6">Nucleus</location>
    </subcellularLocation>
</comment>
<dbReference type="GO" id="GO:0005654">
    <property type="term" value="C:nucleoplasm"/>
    <property type="evidence" value="ECO:0007669"/>
    <property type="project" value="UniProtKB-ARBA"/>
</dbReference>
<dbReference type="EMBL" id="HG793125">
    <property type="protein sequence ID" value="CDK24578.1"/>
    <property type="molecule type" value="Genomic_DNA"/>
</dbReference>
<dbReference type="GeneID" id="34517983"/>
<dbReference type="RefSeq" id="XP_022456595.1">
    <property type="nucleotide sequence ID" value="XM_022605092.1"/>
</dbReference>
<reference evidence="7" key="2">
    <citation type="submission" date="2014-02" db="EMBL/GenBank/DDBJ databases">
        <title>Complete DNA sequence of /Kuraishia capsulata/ illustrates novel genomic features among budding yeasts (/Saccharomycotina/).</title>
        <authorList>
            <person name="Morales L."/>
            <person name="Noel B."/>
            <person name="Porcel B."/>
            <person name="Marcet-Houben M."/>
            <person name="Hullo M-F."/>
            <person name="Sacerdot C."/>
            <person name="Tekaia F."/>
            <person name="Leh-Louis V."/>
            <person name="Despons L."/>
            <person name="Khanna V."/>
            <person name="Aury J-M."/>
            <person name="Barbe V."/>
            <person name="Couloux A."/>
            <person name="Labadie K."/>
            <person name="Pelletier E."/>
            <person name="Souciet J-L."/>
            <person name="Boekhout T."/>
            <person name="Gabaldon T."/>
            <person name="Wincker P."/>
            <person name="Dujon B."/>
        </authorList>
    </citation>
    <scope>NUCLEOTIDE SEQUENCE</scope>
    <source>
        <strain evidence="7">CBS 1993</strain>
    </source>
</reference>
<sequence>MSVSEKAQEIHDIMVTNMSSSLQSFSQTDLSELVQIENAEDLMKHIQELLNHKLVKLIQSQGALRFQPVNETDAAKVMRMSKDEAMVYSYIEASGREGIWTKTIKARTNLHQHIVLRCLKSLENQSFIKSVKSVKHPTRKIYMLYHLTPSIDVTGGPWFTDSELDTEFIDSLLVVTWRYVASKSYPNAFKKTGALQESYPASHIQSMPTTDDICKFIGISGITSVELTPSDIRSLCDVLVYDGKLDRVNGGDSYMATWQSILESRGDETDSIEHPYSIFDTHQASENMGGDYDESEEMLYLDSWIST</sequence>
<dbReference type="GO" id="GO:0006386">
    <property type="term" value="P:termination of RNA polymerase III transcription"/>
    <property type="evidence" value="ECO:0007669"/>
    <property type="project" value="EnsemblFungi"/>
</dbReference>
<evidence type="ECO:0000256" key="6">
    <source>
        <dbReference type="PIRNR" id="PIRNR028763"/>
    </source>
</evidence>
<evidence type="ECO:0000256" key="3">
    <source>
        <dbReference type="ARBA" id="ARBA00022478"/>
    </source>
</evidence>
<evidence type="ECO:0000256" key="1">
    <source>
        <dbReference type="ARBA" id="ARBA00004123"/>
    </source>
</evidence>
<reference evidence="7" key="1">
    <citation type="submission" date="2013-12" db="EMBL/GenBank/DDBJ databases">
        <authorList>
            <person name="Genoscope - CEA"/>
        </authorList>
    </citation>
    <scope>NUCLEOTIDE SEQUENCE</scope>
    <source>
        <strain evidence="7">CBS 1993</strain>
    </source>
</reference>
<dbReference type="InterPro" id="IPR016049">
    <property type="entry name" value="RNA_pol_Rpc34-like"/>
</dbReference>
<dbReference type="GO" id="GO:0003899">
    <property type="term" value="F:DNA-directed RNA polymerase activity"/>
    <property type="evidence" value="ECO:0007669"/>
    <property type="project" value="EnsemblFungi"/>
</dbReference>
<dbReference type="GO" id="GO:0005666">
    <property type="term" value="C:RNA polymerase III complex"/>
    <property type="evidence" value="ECO:0007669"/>
    <property type="project" value="UniProtKB-UniRule"/>
</dbReference>
<dbReference type="GO" id="GO:0006384">
    <property type="term" value="P:transcription initiation at RNA polymerase III promoter"/>
    <property type="evidence" value="ECO:0007669"/>
    <property type="project" value="EnsemblFungi"/>
</dbReference>
<dbReference type="GO" id="GO:0042797">
    <property type="term" value="P:tRNA transcription by RNA polymerase III"/>
    <property type="evidence" value="ECO:0007669"/>
    <property type="project" value="EnsemblFungi"/>
</dbReference>
<dbReference type="InterPro" id="IPR036388">
    <property type="entry name" value="WH-like_DNA-bd_sf"/>
</dbReference>
<dbReference type="Proteomes" id="UP000019384">
    <property type="component" value="Unassembled WGS sequence"/>
</dbReference>
<proteinExistence type="inferred from homology"/>
<name>W6MGF5_9ASCO</name>
<dbReference type="Gene3D" id="1.10.10.10">
    <property type="entry name" value="Winged helix-like DNA-binding domain superfamily/Winged helix DNA-binding domain"/>
    <property type="match status" value="1"/>
</dbReference>
<dbReference type="SUPFAM" id="SSF46785">
    <property type="entry name" value="Winged helix' DNA-binding domain"/>
    <property type="match status" value="1"/>
</dbReference>
<comment type="function">
    <text evidence="6">DNA-dependent RNA polymerase catalyzes the transcription of DNA into RNA using the four ribonucleoside triphosphates as substrates. Specific peripheric component of RNA polymerase III which synthesizes small RNAs, such as 5S rRNA and tRNAs.</text>
</comment>
<dbReference type="InterPro" id="IPR007832">
    <property type="entry name" value="RNA_pol_Rpc34"/>
</dbReference>
<dbReference type="InterPro" id="IPR036390">
    <property type="entry name" value="WH_DNA-bd_sf"/>
</dbReference>